<keyword evidence="5" id="KW-1185">Reference proteome</keyword>
<evidence type="ECO:0000313" key="4">
    <source>
        <dbReference type="EMBL" id="TDY54920.1"/>
    </source>
</evidence>
<feature type="region of interest" description="Disordered" evidence="1">
    <location>
        <begin position="463"/>
        <end position="512"/>
    </location>
</feature>
<dbReference type="Proteomes" id="UP000295509">
    <property type="component" value="Unassembled WGS sequence"/>
</dbReference>
<name>A0A4R8M1B7_9BURK</name>
<gene>
    <name evidence="4" type="ORF">BX592_101376</name>
</gene>
<dbReference type="Pfam" id="PF13449">
    <property type="entry name" value="Phytase-like"/>
    <property type="match status" value="1"/>
</dbReference>
<feature type="compositionally biased region" description="Polar residues" evidence="1">
    <location>
        <begin position="472"/>
        <end position="485"/>
    </location>
</feature>
<feature type="chain" id="PRO_5020974754" evidence="2">
    <location>
        <begin position="24"/>
        <end position="512"/>
    </location>
</feature>
<evidence type="ECO:0000256" key="1">
    <source>
        <dbReference type="SAM" id="MobiDB-lite"/>
    </source>
</evidence>
<protein>
    <submittedName>
        <fullName evidence="4">Phytase-like protein with esterase activity</fullName>
    </submittedName>
</protein>
<feature type="domain" description="Phytase-like" evidence="3">
    <location>
        <begin position="57"/>
        <end position="426"/>
    </location>
</feature>
<evidence type="ECO:0000256" key="2">
    <source>
        <dbReference type="SAM" id="SignalP"/>
    </source>
</evidence>
<dbReference type="InterPro" id="IPR015943">
    <property type="entry name" value="WD40/YVTN_repeat-like_dom_sf"/>
</dbReference>
<dbReference type="RefSeq" id="WP_134189926.1">
    <property type="nucleotide sequence ID" value="NZ_JBHLUW010000027.1"/>
</dbReference>
<reference evidence="4 5" key="1">
    <citation type="submission" date="2019-03" db="EMBL/GenBank/DDBJ databases">
        <title>Genomic Encyclopedia of Type Strains, Phase III (KMG-III): the genomes of soil and plant-associated and newly described type strains.</title>
        <authorList>
            <person name="Whitman W."/>
        </authorList>
    </citation>
    <scope>NUCLEOTIDE SEQUENCE [LARGE SCALE GENOMIC DNA]</scope>
    <source>
        <strain evidence="4 5">LMG 29544</strain>
    </source>
</reference>
<dbReference type="SUPFAM" id="SSF50969">
    <property type="entry name" value="YVTN repeat-like/Quinoprotein amine dehydrogenase"/>
    <property type="match status" value="1"/>
</dbReference>
<organism evidence="4 5">
    <name type="scientific">Paraburkholderia rhizosphaerae</name>
    <dbReference type="NCBI Taxonomy" id="480658"/>
    <lineage>
        <taxon>Bacteria</taxon>
        <taxon>Pseudomonadati</taxon>
        <taxon>Pseudomonadota</taxon>
        <taxon>Betaproteobacteria</taxon>
        <taxon>Burkholderiales</taxon>
        <taxon>Burkholderiaceae</taxon>
        <taxon>Paraburkholderia</taxon>
    </lineage>
</organism>
<dbReference type="EMBL" id="SORE01000001">
    <property type="protein sequence ID" value="TDY54920.1"/>
    <property type="molecule type" value="Genomic_DNA"/>
</dbReference>
<keyword evidence="2" id="KW-0732">Signal</keyword>
<feature type="signal peptide" evidence="2">
    <location>
        <begin position="1"/>
        <end position="23"/>
    </location>
</feature>
<dbReference type="Gene3D" id="2.130.10.10">
    <property type="entry name" value="YVTN repeat-like/Quinoprotein amine dehydrogenase"/>
    <property type="match status" value="1"/>
</dbReference>
<dbReference type="InterPro" id="IPR011044">
    <property type="entry name" value="Quino_amine_DH_bsu"/>
</dbReference>
<accession>A0A4R8M1B7</accession>
<dbReference type="InterPro" id="IPR027372">
    <property type="entry name" value="Phytase-like_dom"/>
</dbReference>
<feature type="compositionally biased region" description="Basic residues" evidence="1">
    <location>
        <begin position="500"/>
        <end position="512"/>
    </location>
</feature>
<sequence length="512" mass="54394">MSKSRPFAFTLIASLFAASTAHAGVDLIAKGQISGLIGDLSSETAAPLENGAAGNLLGGIGSGMSYAGCNTFVAVPDRGPNAISYNAAIDDTASYINRFQTLRLQLAAAPANADLPFVLTPTLTDTTLLHTDDHLVYGSGAAENVPPGAPKLNRTHHTNYFTGRSDNFDPAHVSTFPLDARFDPESIRVANDGDSVFISDEYGPYIYRFDRRTGQRVDVIKVPSAFAVSTLSPVGSTEISQNMSGRVANKGMEGLAISPDGKTLFGAMQSPLLQDGGTNGGFTRILRIDLRTGKAQQFAYPLTNIGTAAKPNFPTISDVVAVNDHVLLMDERDGHGLGDGSAAAFKKVFRIDLDDAADVSNTSGNDNLKALALQKTLFLDVVTVLNQHGINANDIPAKLESLTFGPDITVKGVRKHTLLIANDNDFVGTVTDSLHPNGVANPNQFFVFAVDKSDLPDFVPQHFTGRDRFEDGNSQGHGKANSCSFVTGGDDDDDQDHGHHDHGHNGPHHSND</sequence>
<dbReference type="PANTHER" id="PTHR37957">
    <property type="entry name" value="BLR7070 PROTEIN"/>
    <property type="match status" value="1"/>
</dbReference>
<proteinExistence type="predicted"/>
<dbReference type="OrthoDB" id="384721at2"/>
<evidence type="ECO:0000259" key="3">
    <source>
        <dbReference type="Pfam" id="PF13449"/>
    </source>
</evidence>
<evidence type="ECO:0000313" key="5">
    <source>
        <dbReference type="Proteomes" id="UP000295509"/>
    </source>
</evidence>
<dbReference type="AlphaFoldDB" id="A0A4R8M1B7"/>
<comment type="caution">
    <text evidence="4">The sequence shown here is derived from an EMBL/GenBank/DDBJ whole genome shotgun (WGS) entry which is preliminary data.</text>
</comment>
<dbReference type="PANTHER" id="PTHR37957:SF1">
    <property type="entry name" value="PHYTASE-LIKE DOMAIN-CONTAINING PROTEIN"/>
    <property type="match status" value="1"/>
</dbReference>